<reference evidence="1 2" key="3">
    <citation type="journal article" date="2010" name="BMC Genomics">
        <title>Transcriptome sequencing and comparative analysis of cucumber flowers with different sex types.</title>
        <authorList>
            <person name="Guo S."/>
            <person name="Zheng Y."/>
            <person name="Joung J.G."/>
            <person name="Liu S."/>
            <person name="Zhang Z."/>
            <person name="Crasta O.R."/>
            <person name="Sobral B.W."/>
            <person name="Xu Y."/>
            <person name="Huang S."/>
            <person name="Fei Z."/>
        </authorList>
    </citation>
    <scope>NUCLEOTIDE SEQUENCE [LARGE SCALE GENOMIC DNA]</scope>
    <source>
        <strain evidence="2">cv. 9930</strain>
    </source>
</reference>
<reference evidence="1 2" key="2">
    <citation type="journal article" date="2009" name="PLoS ONE">
        <title>An integrated genetic and cytogenetic map of the cucumber genome.</title>
        <authorList>
            <person name="Ren Y."/>
            <person name="Zhang Z."/>
            <person name="Liu J."/>
            <person name="Staub J.E."/>
            <person name="Han Y."/>
            <person name="Cheng Z."/>
            <person name="Li X."/>
            <person name="Lu J."/>
            <person name="Miao H."/>
            <person name="Kang H."/>
            <person name="Xie B."/>
            <person name="Gu X."/>
            <person name="Wang X."/>
            <person name="Du Y."/>
            <person name="Jin W."/>
            <person name="Huang S."/>
        </authorList>
    </citation>
    <scope>NUCLEOTIDE SEQUENCE [LARGE SCALE GENOMIC DNA]</scope>
    <source>
        <strain evidence="2">cv. 9930</strain>
    </source>
</reference>
<dbReference type="EMBL" id="CM002927">
    <property type="protein sequence ID" value="KGN47955.1"/>
    <property type="molecule type" value="Genomic_DNA"/>
</dbReference>
<keyword evidence="2" id="KW-1185">Reference proteome</keyword>
<proteinExistence type="predicted"/>
<protein>
    <submittedName>
        <fullName evidence="1">Uncharacterized protein</fullName>
    </submittedName>
</protein>
<gene>
    <name evidence="1" type="ORF">Csa_6G419520</name>
</gene>
<reference evidence="1 2" key="1">
    <citation type="journal article" date="2009" name="Nat. Genet.">
        <title>The genome of the cucumber, Cucumis sativus L.</title>
        <authorList>
            <person name="Huang S."/>
            <person name="Li R."/>
            <person name="Zhang Z."/>
            <person name="Li L."/>
            <person name="Gu X."/>
            <person name="Fan W."/>
            <person name="Lucas W.J."/>
            <person name="Wang X."/>
            <person name="Xie B."/>
            <person name="Ni P."/>
            <person name="Ren Y."/>
            <person name="Zhu H."/>
            <person name="Li J."/>
            <person name="Lin K."/>
            <person name="Jin W."/>
            <person name="Fei Z."/>
            <person name="Li G."/>
            <person name="Staub J."/>
            <person name="Kilian A."/>
            <person name="van der Vossen E.A."/>
            <person name="Wu Y."/>
            <person name="Guo J."/>
            <person name="He J."/>
            <person name="Jia Z."/>
            <person name="Ren Y."/>
            <person name="Tian G."/>
            <person name="Lu Y."/>
            <person name="Ruan J."/>
            <person name="Qian W."/>
            <person name="Wang M."/>
            <person name="Huang Q."/>
            <person name="Li B."/>
            <person name="Xuan Z."/>
            <person name="Cao J."/>
            <person name="Asan"/>
            <person name="Wu Z."/>
            <person name="Zhang J."/>
            <person name="Cai Q."/>
            <person name="Bai Y."/>
            <person name="Zhao B."/>
            <person name="Han Y."/>
            <person name="Li Y."/>
            <person name="Li X."/>
            <person name="Wang S."/>
            <person name="Shi Q."/>
            <person name="Liu S."/>
            <person name="Cho W.K."/>
            <person name="Kim J.Y."/>
            <person name="Xu Y."/>
            <person name="Heller-Uszynska K."/>
            <person name="Miao H."/>
            <person name="Cheng Z."/>
            <person name="Zhang S."/>
            <person name="Wu J."/>
            <person name="Yang Y."/>
            <person name="Kang H."/>
            <person name="Li M."/>
            <person name="Liang H."/>
            <person name="Ren X."/>
            <person name="Shi Z."/>
            <person name="Wen M."/>
            <person name="Jian M."/>
            <person name="Yang H."/>
            <person name="Zhang G."/>
            <person name="Yang Z."/>
            <person name="Chen R."/>
            <person name="Liu S."/>
            <person name="Li J."/>
            <person name="Ma L."/>
            <person name="Liu H."/>
            <person name="Zhou Y."/>
            <person name="Zhao J."/>
            <person name="Fang X."/>
            <person name="Li G."/>
            <person name="Fang L."/>
            <person name="Li Y."/>
            <person name="Liu D."/>
            <person name="Zheng H."/>
            <person name="Zhang Y."/>
            <person name="Qin N."/>
            <person name="Li Z."/>
            <person name="Yang G."/>
            <person name="Yang S."/>
            <person name="Bolund L."/>
            <person name="Kristiansen K."/>
            <person name="Zheng H."/>
            <person name="Li S."/>
            <person name="Zhang X."/>
            <person name="Yang H."/>
            <person name="Wang J."/>
            <person name="Sun R."/>
            <person name="Zhang B."/>
            <person name="Jiang S."/>
            <person name="Wang J."/>
            <person name="Du Y."/>
            <person name="Li S."/>
        </authorList>
    </citation>
    <scope>NUCLEOTIDE SEQUENCE [LARGE SCALE GENOMIC DNA]</scope>
    <source>
        <strain evidence="2">cv. 9930</strain>
    </source>
</reference>
<evidence type="ECO:0000313" key="1">
    <source>
        <dbReference type="EMBL" id="KGN47955.1"/>
    </source>
</evidence>
<dbReference type="AlphaFoldDB" id="A0A0A0KE31"/>
<dbReference type="Proteomes" id="UP000029981">
    <property type="component" value="Chromosome 6"/>
</dbReference>
<accession>A0A0A0KE31</accession>
<reference evidence="1 2" key="4">
    <citation type="journal article" date="2011" name="BMC Genomics">
        <title>RNA-Seq improves annotation of protein-coding genes in the cucumber genome.</title>
        <authorList>
            <person name="Li Z."/>
            <person name="Zhang Z."/>
            <person name="Yan P."/>
            <person name="Huang S."/>
            <person name="Fei Z."/>
            <person name="Lin K."/>
        </authorList>
    </citation>
    <scope>NUCLEOTIDE SEQUENCE [LARGE SCALE GENOMIC DNA]</scope>
    <source>
        <strain evidence="2">cv. 9930</strain>
    </source>
</reference>
<organism evidence="1 2">
    <name type="scientific">Cucumis sativus</name>
    <name type="common">Cucumber</name>
    <dbReference type="NCBI Taxonomy" id="3659"/>
    <lineage>
        <taxon>Eukaryota</taxon>
        <taxon>Viridiplantae</taxon>
        <taxon>Streptophyta</taxon>
        <taxon>Embryophyta</taxon>
        <taxon>Tracheophyta</taxon>
        <taxon>Spermatophyta</taxon>
        <taxon>Magnoliopsida</taxon>
        <taxon>eudicotyledons</taxon>
        <taxon>Gunneridae</taxon>
        <taxon>Pentapetalae</taxon>
        <taxon>rosids</taxon>
        <taxon>fabids</taxon>
        <taxon>Cucurbitales</taxon>
        <taxon>Cucurbitaceae</taxon>
        <taxon>Benincaseae</taxon>
        <taxon>Cucumis</taxon>
    </lineage>
</organism>
<evidence type="ECO:0000313" key="2">
    <source>
        <dbReference type="Proteomes" id="UP000029981"/>
    </source>
</evidence>
<name>A0A0A0KE31_CUCSA</name>
<sequence>MLSWHIAIGPKRRKEKSPRKFKSQQSLPFFILTINTHFPLSSPDSASLLILTPIPSSPSSMEFSAVRFHSDKENLPPFTHKLYPSIPKKPTIRRRLNRKPLLDITNSFENTIRLGSIQDGFIASVESVCLQPNSRKRKAGDEVYSGTAKSLRMGFR</sequence>
<dbReference type="Gramene" id="KGN47955">
    <property type="protein sequence ID" value="KGN47955"/>
    <property type="gene ID" value="Csa_6G419520"/>
</dbReference>